<feature type="region of interest" description="Disordered" evidence="1">
    <location>
        <begin position="118"/>
        <end position="209"/>
    </location>
</feature>
<feature type="compositionally biased region" description="Basic and acidic residues" evidence="1">
    <location>
        <begin position="159"/>
        <end position="178"/>
    </location>
</feature>
<accession>A0A5A7QQZ5</accession>
<dbReference type="AlphaFoldDB" id="A0A5A7QQZ5"/>
<keyword evidence="2" id="KW-0378">Hydrolase</keyword>
<name>A0A5A7QQZ5_STRAF</name>
<dbReference type="EMBL" id="BKCP01007627">
    <property type="protein sequence ID" value="GER46847.1"/>
    <property type="molecule type" value="Genomic_DNA"/>
</dbReference>
<dbReference type="Proteomes" id="UP000325081">
    <property type="component" value="Unassembled WGS sequence"/>
</dbReference>
<comment type="caution">
    <text evidence="2">The sequence shown here is derived from an EMBL/GenBank/DDBJ whole genome shotgun (WGS) entry which is preliminary data.</text>
</comment>
<keyword evidence="2" id="KW-0547">Nucleotide-binding</keyword>
<dbReference type="GO" id="GO:0004386">
    <property type="term" value="F:helicase activity"/>
    <property type="evidence" value="ECO:0007669"/>
    <property type="project" value="UniProtKB-KW"/>
</dbReference>
<keyword evidence="3" id="KW-1185">Reference proteome</keyword>
<keyword evidence="2" id="KW-0067">ATP-binding</keyword>
<evidence type="ECO:0000313" key="2">
    <source>
        <dbReference type="EMBL" id="GER46847.1"/>
    </source>
</evidence>
<keyword evidence="2" id="KW-0347">Helicase</keyword>
<organism evidence="2 3">
    <name type="scientific">Striga asiatica</name>
    <name type="common">Asiatic witchweed</name>
    <name type="synonym">Buchnera asiatica</name>
    <dbReference type="NCBI Taxonomy" id="4170"/>
    <lineage>
        <taxon>Eukaryota</taxon>
        <taxon>Viridiplantae</taxon>
        <taxon>Streptophyta</taxon>
        <taxon>Embryophyta</taxon>
        <taxon>Tracheophyta</taxon>
        <taxon>Spermatophyta</taxon>
        <taxon>Magnoliopsida</taxon>
        <taxon>eudicotyledons</taxon>
        <taxon>Gunneridae</taxon>
        <taxon>Pentapetalae</taxon>
        <taxon>asterids</taxon>
        <taxon>lamiids</taxon>
        <taxon>Lamiales</taxon>
        <taxon>Orobanchaceae</taxon>
        <taxon>Buchnereae</taxon>
        <taxon>Striga</taxon>
    </lineage>
</organism>
<proteinExistence type="predicted"/>
<feature type="compositionally biased region" description="Polar residues" evidence="1">
    <location>
        <begin position="146"/>
        <end position="158"/>
    </location>
</feature>
<reference evidence="3" key="1">
    <citation type="journal article" date="2019" name="Curr. Biol.">
        <title>Genome Sequence of Striga asiatica Provides Insight into the Evolution of Plant Parasitism.</title>
        <authorList>
            <person name="Yoshida S."/>
            <person name="Kim S."/>
            <person name="Wafula E.K."/>
            <person name="Tanskanen J."/>
            <person name="Kim Y.M."/>
            <person name="Honaas L."/>
            <person name="Yang Z."/>
            <person name="Spallek T."/>
            <person name="Conn C.E."/>
            <person name="Ichihashi Y."/>
            <person name="Cheong K."/>
            <person name="Cui S."/>
            <person name="Der J.P."/>
            <person name="Gundlach H."/>
            <person name="Jiao Y."/>
            <person name="Hori C."/>
            <person name="Ishida J.K."/>
            <person name="Kasahara H."/>
            <person name="Kiba T."/>
            <person name="Kim M.S."/>
            <person name="Koo N."/>
            <person name="Laohavisit A."/>
            <person name="Lee Y.H."/>
            <person name="Lumba S."/>
            <person name="McCourt P."/>
            <person name="Mortimer J.C."/>
            <person name="Mutuku J.M."/>
            <person name="Nomura T."/>
            <person name="Sasaki-Sekimoto Y."/>
            <person name="Seto Y."/>
            <person name="Wang Y."/>
            <person name="Wakatake T."/>
            <person name="Sakakibara H."/>
            <person name="Demura T."/>
            <person name="Yamaguchi S."/>
            <person name="Yoneyama K."/>
            <person name="Manabe R.I."/>
            <person name="Nelson D.C."/>
            <person name="Schulman A.H."/>
            <person name="Timko M.P."/>
            <person name="dePamphilis C.W."/>
            <person name="Choi D."/>
            <person name="Shirasu K."/>
        </authorList>
    </citation>
    <scope>NUCLEOTIDE SEQUENCE [LARGE SCALE GENOMIC DNA]</scope>
    <source>
        <strain evidence="3">cv. UVA1</strain>
    </source>
</reference>
<evidence type="ECO:0000313" key="3">
    <source>
        <dbReference type="Proteomes" id="UP000325081"/>
    </source>
</evidence>
<sequence length="209" mass="23647">MSRFWKPGTDKPQLVEDEESGVLFFSASPSSSGFLTYHKIAHYNILRNYMLSHTLGSPILIAPILLKNYMLNHNLGSPILIKVAALDINEMFRWAITPIIIKRGTAATRATHKRYCHRPQVPNQREIRLPPPPSHRIRRTRLESLVCQTGPNSCNGNRGSEEHRNLNRDQKRLSDRSPKSKKKKLTLSKDATSGQDHPGRKGIAADRPS</sequence>
<protein>
    <submittedName>
        <fullName evidence="2">RNA helicase family protein</fullName>
    </submittedName>
</protein>
<evidence type="ECO:0000256" key="1">
    <source>
        <dbReference type="SAM" id="MobiDB-lite"/>
    </source>
</evidence>
<gene>
    <name evidence="2" type="ORF">STAS_23905</name>
</gene>